<comment type="caution">
    <text evidence="5">The sequence shown here is derived from an EMBL/GenBank/DDBJ whole genome shotgun (WGS) entry which is preliminary data.</text>
</comment>
<accession>A0AAV5WS77</accession>
<organism evidence="5 6">
    <name type="scientific">Pristionchus fissidentatus</name>
    <dbReference type="NCBI Taxonomy" id="1538716"/>
    <lineage>
        <taxon>Eukaryota</taxon>
        <taxon>Metazoa</taxon>
        <taxon>Ecdysozoa</taxon>
        <taxon>Nematoda</taxon>
        <taxon>Chromadorea</taxon>
        <taxon>Rhabditida</taxon>
        <taxon>Rhabditina</taxon>
        <taxon>Diplogasteromorpha</taxon>
        <taxon>Diplogasteroidea</taxon>
        <taxon>Neodiplogasteridae</taxon>
        <taxon>Pristionchus</taxon>
    </lineage>
</organism>
<evidence type="ECO:0000256" key="1">
    <source>
        <dbReference type="ARBA" id="ARBA00007867"/>
    </source>
</evidence>
<keyword evidence="2 3" id="KW-0808">Transferase</keyword>
<name>A0AAV5WS77_9BILA</name>
<comment type="similarity">
    <text evidence="1">Belongs to the spermidine/spermine synthase family.</text>
</comment>
<feature type="non-terminal residue" evidence="5">
    <location>
        <position position="1"/>
    </location>
</feature>
<protein>
    <recommendedName>
        <fullName evidence="4">PABS domain-containing protein</fullName>
    </recommendedName>
</protein>
<evidence type="ECO:0000256" key="3">
    <source>
        <dbReference type="PROSITE-ProRule" id="PRU00354"/>
    </source>
</evidence>
<sequence>SLSFSDIHRPQRILEIGLGGGATANFLSLMPMNLSIDIVELEQSVFDIAKKYFDLTTSDKVRVYIEDGVKFVQRAVENNLTYDSILLDACTNDVTKVVLCPVNAFMDSGVLQNLSKSLSFSNVHRPQIILQIGMGGGATTNFLSLIPANLSIDVVELEQSVFDIAKKYFDLTTSDKVKVYIEDGVQFVQRAVNNNLSYDSILLDACSTDVTKLVLCPVNTFMDSGVLDNLSKILSPNGVLSVNMFTTRDQAYVQQQNA</sequence>
<feature type="active site" description="Proton acceptor" evidence="3">
    <location>
        <position position="88"/>
    </location>
</feature>
<evidence type="ECO:0000313" key="6">
    <source>
        <dbReference type="Proteomes" id="UP001432322"/>
    </source>
</evidence>
<dbReference type="SUPFAM" id="SSF53335">
    <property type="entry name" value="S-adenosyl-L-methionine-dependent methyltransferases"/>
    <property type="match status" value="2"/>
</dbReference>
<dbReference type="InterPro" id="IPR029063">
    <property type="entry name" value="SAM-dependent_MTases_sf"/>
</dbReference>
<dbReference type="PANTHER" id="PTHR11558">
    <property type="entry name" value="SPERMIDINE/SPERMINE SYNTHASE"/>
    <property type="match status" value="1"/>
</dbReference>
<dbReference type="Gene3D" id="3.40.50.150">
    <property type="entry name" value="Vaccinia Virus protein VP39"/>
    <property type="match status" value="2"/>
</dbReference>
<evidence type="ECO:0000313" key="5">
    <source>
        <dbReference type="EMBL" id="GMT34882.1"/>
    </source>
</evidence>
<dbReference type="AlphaFoldDB" id="A0AAV5WS77"/>
<keyword evidence="6" id="KW-1185">Reference proteome</keyword>
<dbReference type="GO" id="GO:0004766">
    <property type="term" value="F:spermidine synthase activity"/>
    <property type="evidence" value="ECO:0007669"/>
    <property type="project" value="TreeGrafter"/>
</dbReference>
<dbReference type="PROSITE" id="PS51006">
    <property type="entry name" value="PABS_2"/>
    <property type="match status" value="1"/>
</dbReference>
<proteinExistence type="inferred from homology"/>
<dbReference type="InterPro" id="IPR030374">
    <property type="entry name" value="PABS"/>
</dbReference>
<dbReference type="InterPro" id="IPR001045">
    <property type="entry name" value="Spermi_synthase"/>
</dbReference>
<dbReference type="Proteomes" id="UP001432322">
    <property type="component" value="Unassembled WGS sequence"/>
</dbReference>
<evidence type="ECO:0000259" key="4">
    <source>
        <dbReference type="PROSITE" id="PS51006"/>
    </source>
</evidence>
<dbReference type="GO" id="GO:0008295">
    <property type="term" value="P:spermidine biosynthetic process"/>
    <property type="evidence" value="ECO:0007669"/>
    <property type="project" value="TreeGrafter"/>
</dbReference>
<dbReference type="PANTHER" id="PTHR11558:SF28">
    <property type="entry name" value="SPERMIDINE SYNTHASE 2-LIKE"/>
    <property type="match status" value="1"/>
</dbReference>
<reference evidence="5" key="1">
    <citation type="submission" date="2023-10" db="EMBL/GenBank/DDBJ databases">
        <title>Genome assembly of Pristionchus species.</title>
        <authorList>
            <person name="Yoshida K."/>
            <person name="Sommer R.J."/>
        </authorList>
    </citation>
    <scope>NUCLEOTIDE SEQUENCE</scope>
    <source>
        <strain evidence="5">RS5133</strain>
    </source>
</reference>
<dbReference type="EMBL" id="BTSY01000006">
    <property type="protein sequence ID" value="GMT34882.1"/>
    <property type="molecule type" value="Genomic_DNA"/>
</dbReference>
<dbReference type="Pfam" id="PF01564">
    <property type="entry name" value="Spermine_synth"/>
    <property type="match status" value="2"/>
</dbReference>
<keyword evidence="3" id="KW-0620">Polyamine biosynthesis</keyword>
<evidence type="ECO:0000256" key="2">
    <source>
        <dbReference type="ARBA" id="ARBA00022679"/>
    </source>
</evidence>
<dbReference type="GO" id="GO:0005829">
    <property type="term" value="C:cytosol"/>
    <property type="evidence" value="ECO:0007669"/>
    <property type="project" value="TreeGrafter"/>
</dbReference>
<feature type="domain" description="PABS" evidence="4">
    <location>
        <begin position="1"/>
        <end position="89"/>
    </location>
</feature>
<gene>
    <name evidence="5" type="ORF">PFISCL1PPCAC_26179</name>
</gene>